<evidence type="ECO:0000313" key="4">
    <source>
        <dbReference type="Proteomes" id="UP000229570"/>
    </source>
</evidence>
<comment type="caution">
    <text evidence="3">The sequence shown here is derived from an EMBL/GenBank/DDBJ whole genome shotgun (WGS) entry which is preliminary data.</text>
</comment>
<keyword evidence="2" id="KW-0472">Membrane</keyword>
<proteinExistence type="predicted"/>
<reference evidence="3 4" key="1">
    <citation type="submission" date="2017-09" db="EMBL/GenBank/DDBJ databases">
        <title>Depth-based differentiation of microbial function through sediment-hosted aquifers and enrichment of novel symbionts in the deep terrestrial subsurface.</title>
        <authorList>
            <person name="Probst A.J."/>
            <person name="Ladd B."/>
            <person name="Jarett J.K."/>
            <person name="Geller-Mcgrath D.E."/>
            <person name="Sieber C.M."/>
            <person name="Emerson J.B."/>
            <person name="Anantharaman K."/>
            <person name="Thomas B.C."/>
            <person name="Malmstrom R."/>
            <person name="Stieglmeier M."/>
            <person name="Klingl A."/>
            <person name="Woyke T."/>
            <person name="Ryan C.M."/>
            <person name="Banfield J.F."/>
        </authorList>
    </citation>
    <scope>NUCLEOTIDE SEQUENCE [LARGE SCALE GENOMIC DNA]</scope>
    <source>
        <strain evidence="3">CG11_big_fil_rev_8_21_14_0_20_35_14</strain>
    </source>
</reference>
<evidence type="ECO:0000313" key="3">
    <source>
        <dbReference type="EMBL" id="PIQ72168.1"/>
    </source>
</evidence>
<dbReference type="EMBL" id="PCVL01000068">
    <property type="protein sequence ID" value="PIQ72168.1"/>
    <property type="molecule type" value="Genomic_DNA"/>
</dbReference>
<evidence type="ECO:0008006" key="5">
    <source>
        <dbReference type="Google" id="ProtNLM"/>
    </source>
</evidence>
<feature type="transmembrane region" description="Helical" evidence="2">
    <location>
        <begin position="18"/>
        <end position="41"/>
    </location>
</feature>
<dbReference type="AlphaFoldDB" id="A0A2H0KLN3"/>
<dbReference type="InterPro" id="IPR027981">
    <property type="entry name" value="DUF4446"/>
</dbReference>
<dbReference type="Pfam" id="PF14584">
    <property type="entry name" value="DUF4446"/>
    <property type="match status" value="1"/>
</dbReference>
<evidence type="ECO:0000256" key="2">
    <source>
        <dbReference type="SAM" id="Phobius"/>
    </source>
</evidence>
<dbReference type="Proteomes" id="UP000229570">
    <property type="component" value="Unassembled WGS sequence"/>
</dbReference>
<organism evidence="3 4">
    <name type="scientific">Candidatus Roizmanbacteria bacterium CG11_big_fil_rev_8_21_14_0_20_35_14</name>
    <dbReference type="NCBI Taxonomy" id="1974855"/>
    <lineage>
        <taxon>Bacteria</taxon>
        <taxon>Candidatus Roizmaniibacteriota</taxon>
    </lineage>
</organism>
<sequence length="167" mass="19632">MTNVIIITLTGILQLYRMYLMVTYLVVLAFIWLIFLSFIVFKLRSHYYNLTSRTKKEKLDEILDLLLNEDKKISNEIALIKSELKKQIELSQLHLQKVGLIRFNPFERMGGEQSFVIAFLDKENSGIILNFIYTRDGLRVYTKKVKKGKGEEYDLSDEEKKAIERSN</sequence>
<name>A0A2H0KLN3_9BACT</name>
<protein>
    <recommendedName>
        <fullName evidence="5">DUF4446 domain-containing protein</fullName>
    </recommendedName>
</protein>
<gene>
    <name evidence="3" type="ORF">COV86_04420</name>
</gene>
<accession>A0A2H0KLN3</accession>
<evidence type="ECO:0000256" key="1">
    <source>
        <dbReference type="SAM" id="MobiDB-lite"/>
    </source>
</evidence>
<keyword evidence="2" id="KW-1133">Transmembrane helix</keyword>
<keyword evidence="2" id="KW-0812">Transmembrane</keyword>
<feature type="region of interest" description="Disordered" evidence="1">
    <location>
        <begin position="148"/>
        <end position="167"/>
    </location>
</feature>